<reference evidence="4" key="1">
    <citation type="journal article" date="2019" name="Int. J. Syst. Evol. Microbiol.">
        <title>The Global Catalogue of Microorganisms (GCM) 10K type strain sequencing project: providing services to taxonomists for standard genome sequencing and annotation.</title>
        <authorList>
            <consortium name="The Broad Institute Genomics Platform"/>
            <consortium name="The Broad Institute Genome Sequencing Center for Infectious Disease"/>
            <person name="Wu L."/>
            <person name="Ma J."/>
        </authorList>
    </citation>
    <scope>NUCLEOTIDE SEQUENCE [LARGE SCALE GENOMIC DNA]</scope>
    <source>
        <strain evidence="4">CGMCC 4.7400</strain>
    </source>
</reference>
<evidence type="ECO:0000256" key="1">
    <source>
        <dbReference type="SAM" id="MobiDB-lite"/>
    </source>
</evidence>
<keyword evidence="2" id="KW-1133">Transmembrane helix</keyword>
<name>A0ABW2W9L2_9ACTN</name>
<gene>
    <name evidence="3" type="ORF">ACFQZ6_16140</name>
</gene>
<comment type="caution">
    <text evidence="3">The sequence shown here is derived from an EMBL/GenBank/DDBJ whole genome shotgun (WGS) entry which is preliminary data.</text>
</comment>
<feature type="region of interest" description="Disordered" evidence="1">
    <location>
        <begin position="140"/>
        <end position="162"/>
    </location>
</feature>
<dbReference type="RefSeq" id="WP_381609310.1">
    <property type="nucleotide sequence ID" value="NZ_JBHTEB010000001.1"/>
</dbReference>
<feature type="transmembrane region" description="Helical" evidence="2">
    <location>
        <begin position="84"/>
        <end position="108"/>
    </location>
</feature>
<feature type="compositionally biased region" description="Acidic residues" evidence="1">
    <location>
        <begin position="149"/>
        <end position="162"/>
    </location>
</feature>
<organism evidence="3 4">
    <name type="scientific">Streptomyces flavalbus</name>
    <dbReference type="NCBI Taxonomy" id="2665155"/>
    <lineage>
        <taxon>Bacteria</taxon>
        <taxon>Bacillati</taxon>
        <taxon>Actinomycetota</taxon>
        <taxon>Actinomycetes</taxon>
        <taxon>Kitasatosporales</taxon>
        <taxon>Streptomycetaceae</taxon>
        <taxon>Streptomyces</taxon>
    </lineage>
</organism>
<keyword evidence="4" id="KW-1185">Reference proteome</keyword>
<evidence type="ECO:0000313" key="3">
    <source>
        <dbReference type="EMBL" id="MFD0315729.1"/>
    </source>
</evidence>
<evidence type="ECO:0000256" key="2">
    <source>
        <dbReference type="SAM" id="Phobius"/>
    </source>
</evidence>
<keyword evidence="2" id="KW-0472">Membrane</keyword>
<protein>
    <submittedName>
        <fullName evidence="3">Uncharacterized protein</fullName>
    </submittedName>
</protein>
<proteinExistence type="predicted"/>
<keyword evidence="2" id="KW-0812">Transmembrane</keyword>
<dbReference type="EMBL" id="JBHTEB010000001">
    <property type="protein sequence ID" value="MFD0315729.1"/>
    <property type="molecule type" value="Genomic_DNA"/>
</dbReference>
<feature type="transmembrane region" description="Helical" evidence="2">
    <location>
        <begin position="45"/>
        <end position="63"/>
    </location>
</feature>
<feature type="transmembrane region" description="Helical" evidence="2">
    <location>
        <begin position="114"/>
        <end position="135"/>
    </location>
</feature>
<accession>A0ABW2W9L2</accession>
<dbReference type="Proteomes" id="UP001597023">
    <property type="component" value="Unassembled WGS sequence"/>
</dbReference>
<evidence type="ECO:0000313" key="4">
    <source>
        <dbReference type="Proteomes" id="UP001597023"/>
    </source>
</evidence>
<sequence length="162" mass="16584">MPLATRFPLGHGLRASLRNNGQAYGFSVSITTAGALLSVEAEPSGALPVVWFALAAALAFSVLEALATRGFRRPLEPEPSTVTALGVSFGLFSVGVSVGAAWLVAHFVGGTVAWPLTAFLVSLGYPTVAGLELAVAQRAQEATQRAEGEGEADEEGAGEGET</sequence>